<evidence type="ECO:0000256" key="12">
    <source>
        <dbReference type="RuleBase" id="RU003784"/>
    </source>
</evidence>
<feature type="site" description="Interaction with substrate tRNA" evidence="10">
    <location>
        <position position="121"/>
    </location>
</feature>
<keyword evidence="5 10" id="KW-0819">tRNA processing</keyword>
<evidence type="ECO:0000256" key="7">
    <source>
        <dbReference type="ARBA" id="ARBA00022840"/>
    </source>
</evidence>
<dbReference type="Gene3D" id="1.10.20.140">
    <property type="match status" value="1"/>
</dbReference>
<keyword evidence="8 10" id="KW-0460">Magnesium</keyword>
<dbReference type="GO" id="GO:0052381">
    <property type="term" value="F:tRNA dimethylallyltransferase activity"/>
    <property type="evidence" value="ECO:0007669"/>
    <property type="project" value="UniProtKB-EC"/>
</dbReference>
<evidence type="ECO:0000256" key="1">
    <source>
        <dbReference type="ARBA" id="ARBA00001946"/>
    </source>
</evidence>
<evidence type="ECO:0000256" key="2">
    <source>
        <dbReference type="ARBA" id="ARBA00003213"/>
    </source>
</evidence>
<name>A0ABS1GJC0_9AQUI</name>
<dbReference type="PANTHER" id="PTHR11088">
    <property type="entry name" value="TRNA DIMETHYLALLYLTRANSFERASE"/>
    <property type="match status" value="1"/>
</dbReference>
<dbReference type="InterPro" id="IPR027417">
    <property type="entry name" value="P-loop_NTPase"/>
</dbReference>
<proteinExistence type="inferred from homology"/>
<keyword evidence="15" id="KW-1185">Reference proteome</keyword>
<evidence type="ECO:0000256" key="6">
    <source>
        <dbReference type="ARBA" id="ARBA00022741"/>
    </source>
</evidence>
<evidence type="ECO:0000313" key="15">
    <source>
        <dbReference type="Proteomes" id="UP000772812"/>
    </source>
</evidence>
<feature type="site" description="Interaction with substrate tRNA" evidence="10">
    <location>
        <position position="99"/>
    </location>
</feature>
<keyword evidence="7 10" id="KW-0067">ATP-binding</keyword>
<dbReference type="RefSeq" id="WP_200674424.1">
    <property type="nucleotide sequence ID" value="NZ_JAACYA010000002.1"/>
</dbReference>
<comment type="cofactor">
    <cofactor evidence="1 10">
        <name>Mg(2+)</name>
        <dbReference type="ChEBI" id="CHEBI:18420"/>
    </cofactor>
</comment>
<feature type="binding site" evidence="10">
    <location>
        <begin position="10"/>
        <end position="15"/>
    </location>
    <ligand>
        <name>substrate</name>
    </ligand>
</feature>
<dbReference type="NCBIfam" id="TIGR00174">
    <property type="entry name" value="miaA"/>
    <property type="match status" value="1"/>
</dbReference>
<protein>
    <recommendedName>
        <fullName evidence="10">tRNA dimethylallyltransferase</fullName>
        <ecNumber evidence="10">2.5.1.75</ecNumber>
    </recommendedName>
    <alternativeName>
        <fullName evidence="10">Dimethylallyl diphosphate:tRNA dimethylallyltransferase</fullName>
        <shortName evidence="10">DMAPP:tRNA dimethylallyltransferase</shortName>
        <shortName evidence="10">DMATase</shortName>
    </alternativeName>
    <alternativeName>
        <fullName evidence="10">Isopentenyl-diphosphate:tRNA isopentenyltransferase</fullName>
        <shortName evidence="10">IPP transferase</shortName>
        <shortName evidence="10">IPPT</shortName>
        <shortName evidence="10">IPTase</shortName>
    </alternativeName>
</protein>
<evidence type="ECO:0000256" key="9">
    <source>
        <dbReference type="ARBA" id="ARBA00049563"/>
    </source>
</evidence>
<keyword evidence="6 10" id="KW-0547">Nucleotide-binding</keyword>
<evidence type="ECO:0000313" key="14">
    <source>
        <dbReference type="EMBL" id="MBK3333029.1"/>
    </source>
</evidence>
<keyword evidence="4 10" id="KW-0808">Transferase</keyword>
<evidence type="ECO:0000256" key="5">
    <source>
        <dbReference type="ARBA" id="ARBA00022694"/>
    </source>
</evidence>
<dbReference type="Gene3D" id="3.40.50.300">
    <property type="entry name" value="P-loop containing nucleotide triphosphate hydrolases"/>
    <property type="match status" value="1"/>
</dbReference>
<comment type="caution">
    <text evidence="10">Lacks conserved residue(s) required for the propagation of feature annotation.</text>
</comment>
<evidence type="ECO:0000256" key="11">
    <source>
        <dbReference type="RuleBase" id="RU003783"/>
    </source>
</evidence>
<comment type="function">
    <text evidence="2 10 12">Catalyzes the transfer of a dimethylallyl group onto the adenine at position 37 in tRNAs that read codons beginning with uridine, leading to the formation of N6-(dimethylallyl)adenosine (i(6)A).</text>
</comment>
<reference evidence="14 15" key="1">
    <citation type="journal article" date="2021" name="Syst. Appl. Microbiol.">
        <title>Persephonella atlantica sp. nov.: How to adapt to physico-chemical gradients in high temperature hydrothermal habitats.</title>
        <authorList>
            <person name="Francois D.X."/>
            <person name="Godfroy A."/>
            <person name="Mathien C."/>
            <person name="Aube J."/>
            <person name="Cathalot C."/>
            <person name="Lesongeur F."/>
            <person name="L'Haridon S."/>
            <person name="Philippon X."/>
            <person name="Roussel E.G."/>
        </authorList>
    </citation>
    <scope>NUCLEOTIDE SEQUENCE [LARGE SCALE GENOMIC DNA]</scope>
    <source>
        <strain evidence="14 15">MO1340</strain>
    </source>
</reference>
<accession>A0ABS1GJC0</accession>
<sequence>MRLIVITGTTATGKTELSIQLAKMIDGEIISADSMMVYRHMDIGTAKPTVEERQGIPHHLIDVVNPDEEFSAKDFLEIADRKIEEITQRGKIPIVVGGTWLYIHTLLYGLTDAPPSDWKLRENLYKRDKKELFSELENVDPLYASKIHPNDKKRVIRALEVYYLTGKPFSQYHLKHRFREKRYSFAGFILEREKEEIMERIEKRVETMFEKGLVEETKKLLEMGYEKAVTSKQAIGYKELIPYIKGETDLLSAKRQIIKNTKDFAKRQIRTFRSKLKGKDWQRITISNYTKDKLLDTIIKKINVEEKDEHTG</sequence>
<dbReference type="Proteomes" id="UP000772812">
    <property type="component" value="Unassembled WGS sequence"/>
</dbReference>
<organism evidence="14 15">
    <name type="scientific">Persephonella atlantica</name>
    <dbReference type="NCBI Taxonomy" id="2699429"/>
    <lineage>
        <taxon>Bacteria</taxon>
        <taxon>Pseudomonadati</taxon>
        <taxon>Aquificota</taxon>
        <taxon>Aquificia</taxon>
        <taxon>Aquificales</taxon>
        <taxon>Hydrogenothermaceae</taxon>
        <taxon>Persephonella</taxon>
    </lineage>
</organism>
<dbReference type="Pfam" id="PF01715">
    <property type="entry name" value="IPPT"/>
    <property type="match status" value="1"/>
</dbReference>
<comment type="caution">
    <text evidence="14">The sequence shown here is derived from an EMBL/GenBank/DDBJ whole genome shotgun (WGS) entry which is preliminary data.</text>
</comment>
<gene>
    <name evidence="10 14" type="primary">miaA</name>
    <name evidence="14" type="ORF">GWK41_08100</name>
</gene>
<dbReference type="InterPro" id="IPR018022">
    <property type="entry name" value="IPT"/>
</dbReference>
<comment type="subunit">
    <text evidence="10">Monomer.</text>
</comment>
<comment type="catalytic activity">
    <reaction evidence="9 10 11">
        <text>adenosine(37) in tRNA + dimethylallyl diphosphate = N(6)-dimethylallyladenosine(37) in tRNA + diphosphate</text>
        <dbReference type="Rhea" id="RHEA:26482"/>
        <dbReference type="Rhea" id="RHEA-COMP:10162"/>
        <dbReference type="Rhea" id="RHEA-COMP:10375"/>
        <dbReference type="ChEBI" id="CHEBI:33019"/>
        <dbReference type="ChEBI" id="CHEBI:57623"/>
        <dbReference type="ChEBI" id="CHEBI:74411"/>
        <dbReference type="ChEBI" id="CHEBI:74415"/>
        <dbReference type="EC" id="2.5.1.75"/>
    </reaction>
</comment>
<dbReference type="SUPFAM" id="SSF52540">
    <property type="entry name" value="P-loop containing nucleoside triphosphate hydrolases"/>
    <property type="match status" value="2"/>
</dbReference>
<dbReference type="HAMAP" id="MF_00185">
    <property type="entry name" value="IPP_trans"/>
    <property type="match status" value="1"/>
</dbReference>
<feature type="region of interest" description="Interaction with substrate tRNA" evidence="10">
    <location>
        <begin position="33"/>
        <end position="36"/>
    </location>
</feature>
<evidence type="ECO:0000256" key="13">
    <source>
        <dbReference type="RuleBase" id="RU003785"/>
    </source>
</evidence>
<evidence type="ECO:0000256" key="10">
    <source>
        <dbReference type="HAMAP-Rule" id="MF_00185"/>
    </source>
</evidence>
<dbReference type="EMBL" id="JAACYA010000002">
    <property type="protein sequence ID" value="MBK3333029.1"/>
    <property type="molecule type" value="Genomic_DNA"/>
</dbReference>
<evidence type="ECO:0000256" key="3">
    <source>
        <dbReference type="ARBA" id="ARBA00005842"/>
    </source>
</evidence>
<dbReference type="PANTHER" id="PTHR11088:SF60">
    <property type="entry name" value="TRNA DIMETHYLALLYLTRANSFERASE"/>
    <property type="match status" value="1"/>
</dbReference>
<dbReference type="EC" id="2.5.1.75" evidence="10"/>
<evidence type="ECO:0000256" key="4">
    <source>
        <dbReference type="ARBA" id="ARBA00022679"/>
    </source>
</evidence>
<evidence type="ECO:0000256" key="8">
    <source>
        <dbReference type="ARBA" id="ARBA00022842"/>
    </source>
</evidence>
<comment type="similarity">
    <text evidence="3 10 13">Belongs to the IPP transferase family.</text>
</comment>
<feature type="binding site" evidence="10">
    <location>
        <begin position="8"/>
        <end position="15"/>
    </location>
    <ligand>
        <name>ATP</name>
        <dbReference type="ChEBI" id="CHEBI:30616"/>
    </ligand>
</feature>
<dbReference type="InterPro" id="IPR039657">
    <property type="entry name" value="Dimethylallyltransferase"/>
</dbReference>